<accession>A0A844XTM0</accession>
<dbReference type="EMBL" id="WTYC01000007">
    <property type="protein sequence ID" value="MXO49060.1"/>
    <property type="molecule type" value="Genomic_DNA"/>
</dbReference>
<evidence type="ECO:0000313" key="1">
    <source>
        <dbReference type="EMBL" id="MXO49060.1"/>
    </source>
</evidence>
<evidence type="ECO:0000313" key="2">
    <source>
        <dbReference type="Proteomes" id="UP000448199"/>
    </source>
</evidence>
<dbReference type="AlphaFoldDB" id="A0A844XTM0"/>
<sequence>MTVRFASARCAARSPLARVLSRGEIGAAANDSAGQEARKIMSDTTKAALHHFAEHGLRAVPVALTNATLAASAAHEEDYRHWLGIAHELDAGAAARFEAARRPVEDRLIG</sequence>
<comment type="caution">
    <text evidence="1">The sequence shown here is derived from an EMBL/GenBank/DDBJ whole genome shotgun (WGS) entry which is preliminary data.</text>
</comment>
<reference evidence="1 2" key="1">
    <citation type="submission" date="2019-12" db="EMBL/GenBank/DDBJ databases">
        <title>Genomic-based taxomic classification of the family Erythrobacteraceae.</title>
        <authorList>
            <person name="Xu L."/>
        </authorList>
    </citation>
    <scope>NUCLEOTIDE SEQUENCE [LARGE SCALE GENOMIC DNA]</scope>
    <source>
        <strain evidence="1 2">DSM 17792</strain>
    </source>
</reference>
<protein>
    <submittedName>
        <fullName evidence="1">Uncharacterized protein</fullName>
    </submittedName>
</protein>
<organism evidence="1 2">
    <name type="scientific">Qipengyuania vulgaris</name>
    <dbReference type="NCBI Taxonomy" id="291985"/>
    <lineage>
        <taxon>Bacteria</taxon>
        <taxon>Pseudomonadati</taxon>
        <taxon>Pseudomonadota</taxon>
        <taxon>Alphaproteobacteria</taxon>
        <taxon>Sphingomonadales</taxon>
        <taxon>Erythrobacteraceae</taxon>
        <taxon>Qipengyuania</taxon>
    </lineage>
</organism>
<dbReference type="RefSeq" id="WP_160728599.1">
    <property type="nucleotide sequence ID" value="NZ_WTYC01000007.1"/>
</dbReference>
<gene>
    <name evidence="1" type="ORF">GRI69_12405</name>
</gene>
<name>A0A844XTM0_9SPHN</name>
<dbReference type="Proteomes" id="UP000448199">
    <property type="component" value="Unassembled WGS sequence"/>
</dbReference>
<proteinExistence type="predicted"/>
<keyword evidence="2" id="KW-1185">Reference proteome</keyword>
<dbReference type="OrthoDB" id="7510084at2"/>